<feature type="domain" description="CBS" evidence="8">
    <location>
        <begin position="141"/>
        <end position="201"/>
    </location>
</feature>
<protein>
    <submittedName>
        <fullName evidence="9">Transporter associated domain-containing protein</fullName>
    </submittedName>
</protein>
<evidence type="ECO:0000256" key="3">
    <source>
        <dbReference type="ARBA" id="ARBA00022475"/>
    </source>
</evidence>
<evidence type="ECO:0000313" key="9">
    <source>
        <dbReference type="EMBL" id="WLR97407.1"/>
    </source>
</evidence>
<dbReference type="SMART" id="SM00116">
    <property type="entry name" value="CBS"/>
    <property type="match status" value="2"/>
</dbReference>
<accession>A0AA50CN10</accession>
<dbReference type="InterPro" id="IPR044751">
    <property type="entry name" value="Ion_transp-like_CBS"/>
</dbReference>
<gene>
    <name evidence="9" type="ORF">Q9313_17275</name>
</gene>
<dbReference type="GO" id="GO:0005886">
    <property type="term" value="C:plasma membrane"/>
    <property type="evidence" value="ECO:0007669"/>
    <property type="project" value="UniProtKB-SubCell"/>
</dbReference>
<dbReference type="InterPro" id="IPR000644">
    <property type="entry name" value="CBS_dom"/>
</dbReference>
<dbReference type="InterPro" id="IPR005170">
    <property type="entry name" value="Transptr-assoc_dom"/>
</dbReference>
<feature type="domain" description="CBS" evidence="8">
    <location>
        <begin position="76"/>
        <end position="136"/>
    </location>
</feature>
<comment type="similarity">
    <text evidence="2">Belongs to the UPF0053 family. Hemolysin C subfamily.</text>
</comment>
<dbReference type="SUPFAM" id="SSF56176">
    <property type="entry name" value="FAD-binding/transporter-associated domain-like"/>
    <property type="match status" value="1"/>
</dbReference>
<dbReference type="EMBL" id="CP132302">
    <property type="protein sequence ID" value="WLR97407.1"/>
    <property type="molecule type" value="Genomic_DNA"/>
</dbReference>
<dbReference type="InterPro" id="IPR036318">
    <property type="entry name" value="FAD-bd_PCMH-like_sf"/>
</dbReference>
<dbReference type="FunFam" id="3.10.580.10:FF:000002">
    <property type="entry name" value="Magnesium/cobalt efflux protein CorC"/>
    <property type="match status" value="1"/>
</dbReference>
<evidence type="ECO:0000313" key="10">
    <source>
        <dbReference type="Proteomes" id="UP001234585"/>
    </source>
</evidence>
<evidence type="ECO:0000256" key="7">
    <source>
        <dbReference type="SAM" id="Phobius"/>
    </source>
</evidence>
<feature type="transmembrane region" description="Helical" evidence="7">
    <location>
        <begin position="12"/>
        <end position="31"/>
    </location>
</feature>
<dbReference type="Gene3D" id="3.30.465.10">
    <property type="match status" value="1"/>
</dbReference>
<dbReference type="Gene3D" id="3.10.580.10">
    <property type="entry name" value="CBS-domain"/>
    <property type="match status" value="1"/>
</dbReference>
<evidence type="ECO:0000256" key="6">
    <source>
        <dbReference type="PROSITE-ProRule" id="PRU00703"/>
    </source>
</evidence>
<keyword evidence="4" id="KW-0677">Repeat</keyword>
<dbReference type="Pfam" id="PF00571">
    <property type="entry name" value="CBS"/>
    <property type="match status" value="2"/>
</dbReference>
<evidence type="ECO:0000256" key="4">
    <source>
        <dbReference type="ARBA" id="ARBA00022737"/>
    </source>
</evidence>
<dbReference type="InterPro" id="IPR016169">
    <property type="entry name" value="FAD-bd_PCMH_sub2"/>
</dbReference>
<keyword evidence="3" id="KW-1003">Cell membrane</keyword>
<dbReference type="PROSITE" id="PS51371">
    <property type="entry name" value="CBS"/>
    <property type="match status" value="2"/>
</dbReference>
<evidence type="ECO:0000256" key="2">
    <source>
        <dbReference type="ARBA" id="ARBA00006446"/>
    </source>
</evidence>
<dbReference type="AlphaFoldDB" id="A0AA50CN10"/>
<dbReference type="CDD" id="cd04590">
    <property type="entry name" value="CBS_pair_CorC_HlyC_assoc"/>
    <property type="match status" value="1"/>
</dbReference>
<keyword evidence="7" id="KW-0472">Membrane</keyword>
<keyword evidence="10" id="KW-1185">Reference proteome</keyword>
<dbReference type="PANTHER" id="PTHR22777">
    <property type="entry name" value="HEMOLYSIN-RELATED"/>
    <property type="match status" value="1"/>
</dbReference>
<name>A0AA50CN10_9HYPH</name>
<comment type="subcellular location">
    <subcellularLocation>
        <location evidence="1">Cell membrane</location>
        <topology evidence="1">Multi-pass membrane protein</topology>
    </subcellularLocation>
</comment>
<evidence type="ECO:0000259" key="8">
    <source>
        <dbReference type="PROSITE" id="PS51371"/>
    </source>
</evidence>
<dbReference type="SUPFAM" id="SSF54631">
    <property type="entry name" value="CBS-domain pair"/>
    <property type="match status" value="1"/>
</dbReference>
<dbReference type="Proteomes" id="UP001234585">
    <property type="component" value="Chromosome"/>
</dbReference>
<keyword evidence="5 6" id="KW-0129">CBS domain</keyword>
<keyword evidence="7" id="KW-1133">Transmembrane helix</keyword>
<dbReference type="SMART" id="SM01091">
    <property type="entry name" value="CorC_HlyC"/>
    <property type="match status" value="1"/>
</dbReference>
<evidence type="ECO:0000256" key="1">
    <source>
        <dbReference type="ARBA" id="ARBA00004651"/>
    </source>
</evidence>
<organism evidence="9 10">
    <name type="scientific">Shinella sumterensis</name>
    <dbReference type="NCBI Taxonomy" id="1967501"/>
    <lineage>
        <taxon>Bacteria</taxon>
        <taxon>Pseudomonadati</taxon>
        <taxon>Pseudomonadota</taxon>
        <taxon>Alphaproteobacteria</taxon>
        <taxon>Hyphomicrobiales</taxon>
        <taxon>Rhizobiaceae</taxon>
        <taxon>Shinella</taxon>
    </lineage>
</organism>
<evidence type="ECO:0000256" key="5">
    <source>
        <dbReference type="ARBA" id="ARBA00023122"/>
    </source>
</evidence>
<keyword evidence="7" id="KW-0812">Transmembrane</keyword>
<reference evidence="9 10" key="1">
    <citation type="submission" date="2023-08" db="EMBL/GenBank/DDBJ databases">
        <title>Pathogen: clinical or host-associated sample.</title>
        <authorList>
            <person name="Hergert J."/>
            <person name="Casey R."/>
            <person name="Wagner J."/>
            <person name="Young E.L."/>
            <person name="Oakeson K.F."/>
        </authorList>
    </citation>
    <scope>NUCLEOTIDE SEQUENCE [LARGE SCALE GENOMIC DNA]</scope>
    <source>
        <strain evidence="9 10">1760953</strain>
    </source>
</reference>
<dbReference type="PANTHER" id="PTHR22777:SF32">
    <property type="entry name" value="UPF0053 INNER MEMBRANE PROTEIN YFJD"/>
    <property type="match status" value="1"/>
</dbReference>
<proteinExistence type="inferred from homology"/>
<dbReference type="Pfam" id="PF03471">
    <property type="entry name" value="CorC_HlyC"/>
    <property type="match status" value="1"/>
</dbReference>
<sequence length="294" mass="32994">MNSETPVALAPFSWPVIVVVLGFILLVILLFRWRNHQDAREAEGERRQGDGAPARPDRERLLSALDLDSLEVSDIMIHRTTMRGLDAGDPPEEVVRAVLESPYTRMPLWSGSVDNIVGVVHAKDLLRALAEPGIEPKNLDITKVAQKPWFVPDTTTLKEQLTAFLRRKEHFATVVDEYGEVQGLVTLQDILKVIVGDLSDEKDVDVQGVRREADGSLVVDGSVPIRDLNRAFGWNLPDEEATTIAGLVIHESKSIPKERQAFTFYGKRFIVMKRVKNRVTRLRIRPVEPEQPAA</sequence>
<dbReference type="InterPro" id="IPR046342">
    <property type="entry name" value="CBS_dom_sf"/>
</dbReference>
<dbReference type="GO" id="GO:0050660">
    <property type="term" value="F:flavin adenine dinucleotide binding"/>
    <property type="evidence" value="ECO:0007669"/>
    <property type="project" value="InterPro"/>
</dbReference>